<gene>
    <name evidence="1" type="ORF">FJM51_20335</name>
</gene>
<evidence type="ECO:0000313" key="1">
    <source>
        <dbReference type="EMBL" id="TPE47329.1"/>
    </source>
</evidence>
<reference evidence="1 2" key="1">
    <citation type="submission" date="2019-06" db="EMBL/GenBank/DDBJ databases">
        <title>A novel bacterium of genus Amaricoccus, isolated from marine sediment.</title>
        <authorList>
            <person name="Huang H."/>
            <person name="Mo K."/>
            <person name="Hu Y."/>
        </authorList>
    </citation>
    <scope>NUCLEOTIDE SEQUENCE [LARGE SCALE GENOMIC DNA]</scope>
    <source>
        <strain evidence="1 2">HB172011</strain>
    </source>
</reference>
<dbReference type="AlphaFoldDB" id="A0A501WCK7"/>
<sequence length="120" mass="12466">MPGKFVVSITCAKDDTDKATVGFVVANAAAASDKDTVVFLSTEGTRLSQKGYADDIHEEGFAPLGELMASFAEAGGVIYVCSPCFKKRGLDEDNLVSGAKVVGGAKLVEFMSDGVSSVSY</sequence>
<dbReference type="InterPro" id="IPR027396">
    <property type="entry name" value="DsrEFH-like"/>
</dbReference>
<dbReference type="EMBL" id="VFRP01000032">
    <property type="protein sequence ID" value="TPE47329.1"/>
    <property type="molecule type" value="Genomic_DNA"/>
</dbReference>
<dbReference type="RefSeq" id="WP_140455965.1">
    <property type="nucleotide sequence ID" value="NZ_VFRP01000032.1"/>
</dbReference>
<dbReference type="Pfam" id="PF02635">
    <property type="entry name" value="DsrE"/>
    <property type="match status" value="1"/>
</dbReference>
<dbReference type="OrthoDB" id="9812053at2"/>
<comment type="caution">
    <text evidence="1">The sequence shown here is derived from an EMBL/GenBank/DDBJ whole genome shotgun (WGS) entry which is preliminary data.</text>
</comment>
<evidence type="ECO:0000313" key="2">
    <source>
        <dbReference type="Proteomes" id="UP000319255"/>
    </source>
</evidence>
<protein>
    <submittedName>
        <fullName evidence="1">Sulfur reduction protein DsrE</fullName>
    </submittedName>
</protein>
<proteinExistence type="predicted"/>
<dbReference type="Proteomes" id="UP000319255">
    <property type="component" value="Unassembled WGS sequence"/>
</dbReference>
<keyword evidence="2" id="KW-1185">Reference proteome</keyword>
<dbReference type="InterPro" id="IPR003787">
    <property type="entry name" value="Sulphur_relay_DsrE/F-like"/>
</dbReference>
<accession>A0A501WCK7</accession>
<dbReference type="SUPFAM" id="SSF75169">
    <property type="entry name" value="DsrEFH-like"/>
    <property type="match status" value="1"/>
</dbReference>
<name>A0A501WCK7_9RHOB</name>
<dbReference type="Gene3D" id="3.40.1260.10">
    <property type="entry name" value="DsrEFH-like"/>
    <property type="match status" value="1"/>
</dbReference>
<organism evidence="1 2">
    <name type="scientific">Amaricoccus solimangrovi</name>
    <dbReference type="NCBI Taxonomy" id="2589815"/>
    <lineage>
        <taxon>Bacteria</taxon>
        <taxon>Pseudomonadati</taxon>
        <taxon>Pseudomonadota</taxon>
        <taxon>Alphaproteobacteria</taxon>
        <taxon>Rhodobacterales</taxon>
        <taxon>Paracoccaceae</taxon>
        <taxon>Amaricoccus</taxon>
    </lineage>
</organism>